<keyword evidence="3" id="KW-1185">Reference proteome</keyword>
<sequence>MKSSRSLNFSAGAIFWLPAKNEIANKHLDAAETIEDGCFNHPVLILAVMPNRKEVTILVMTSFGGKDLLEKHPRSPHIRSHHLPIYPSKVHPDNGSQLFLVNDTKLDRNSYINTEVQRTIRTVLLKPTRHSACKLRADSYDFLIRYIGFSPPPELSPQPHIRVFPSTPNALAAPRTWANIARSAPVHYTRPTPAHYTYPTPTYSTQPVPTHSANTIPTPTHYTHLPLCYTRPIPTQSTHSNNRSSHEHWQTERTPLLPTVHNRTMYHSEEPSGSDSGVSRVFWFVVGVTIVAWVIWKAGG</sequence>
<feature type="region of interest" description="Disordered" evidence="1">
    <location>
        <begin position="236"/>
        <end position="257"/>
    </location>
</feature>
<evidence type="ECO:0000313" key="3">
    <source>
        <dbReference type="Proteomes" id="UP000799757"/>
    </source>
</evidence>
<gene>
    <name evidence="2" type="ORF">K505DRAFT_303510</name>
</gene>
<accession>A0A6A6XF87</accession>
<dbReference type="OrthoDB" id="3537171at2759"/>
<protein>
    <submittedName>
        <fullName evidence="2">Uncharacterized protein</fullName>
    </submittedName>
</protein>
<reference evidence="2" key="1">
    <citation type="journal article" date="2020" name="Stud. Mycol.">
        <title>101 Dothideomycetes genomes: a test case for predicting lifestyles and emergence of pathogens.</title>
        <authorList>
            <person name="Haridas S."/>
            <person name="Albert R."/>
            <person name="Binder M."/>
            <person name="Bloem J."/>
            <person name="Labutti K."/>
            <person name="Salamov A."/>
            <person name="Andreopoulos B."/>
            <person name="Baker S."/>
            <person name="Barry K."/>
            <person name="Bills G."/>
            <person name="Bluhm B."/>
            <person name="Cannon C."/>
            <person name="Castanera R."/>
            <person name="Culley D."/>
            <person name="Daum C."/>
            <person name="Ezra D."/>
            <person name="Gonzalez J."/>
            <person name="Henrissat B."/>
            <person name="Kuo A."/>
            <person name="Liang C."/>
            <person name="Lipzen A."/>
            <person name="Lutzoni F."/>
            <person name="Magnuson J."/>
            <person name="Mondo S."/>
            <person name="Nolan M."/>
            <person name="Ohm R."/>
            <person name="Pangilinan J."/>
            <person name="Park H.-J."/>
            <person name="Ramirez L."/>
            <person name="Alfaro M."/>
            <person name="Sun H."/>
            <person name="Tritt A."/>
            <person name="Yoshinaga Y."/>
            <person name="Zwiers L.-H."/>
            <person name="Turgeon B."/>
            <person name="Goodwin S."/>
            <person name="Spatafora J."/>
            <person name="Crous P."/>
            <person name="Grigoriev I."/>
        </authorList>
    </citation>
    <scope>NUCLEOTIDE SEQUENCE</scope>
    <source>
        <strain evidence="2">CBS 109.77</strain>
    </source>
</reference>
<organism evidence="2 3">
    <name type="scientific">Melanomma pulvis-pyrius CBS 109.77</name>
    <dbReference type="NCBI Taxonomy" id="1314802"/>
    <lineage>
        <taxon>Eukaryota</taxon>
        <taxon>Fungi</taxon>
        <taxon>Dikarya</taxon>
        <taxon>Ascomycota</taxon>
        <taxon>Pezizomycotina</taxon>
        <taxon>Dothideomycetes</taxon>
        <taxon>Pleosporomycetidae</taxon>
        <taxon>Pleosporales</taxon>
        <taxon>Melanommataceae</taxon>
        <taxon>Melanomma</taxon>
    </lineage>
</organism>
<feature type="non-terminal residue" evidence="2">
    <location>
        <position position="1"/>
    </location>
</feature>
<dbReference type="AlphaFoldDB" id="A0A6A6XF87"/>
<proteinExistence type="predicted"/>
<dbReference type="PANTHER" id="PTHR37048">
    <property type="entry name" value="QUESTIONABLE PROTEIN"/>
    <property type="match status" value="1"/>
</dbReference>
<dbReference type="Proteomes" id="UP000799757">
    <property type="component" value="Unassembled WGS sequence"/>
</dbReference>
<dbReference type="PANTHER" id="PTHR37048:SF2">
    <property type="entry name" value="QUESTIONABLE PROTEIN"/>
    <property type="match status" value="1"/>
</dbReference>
<dbReference type="EMBL" id="MU001882">
    <property type="protein sequence ID" value="KAF2794703.1"/>
    <property type="molecule type" value="Genomic_DNA"/>
</dbReference>
<evidence type="ECO:0000256" key="1">
    <source>
        <dbReference type="SAM" id="MobiDB-lite"/>
    </source>
</evidence>
<evidence type="ECO:0000313" key="2">
    <source>
        <dbReference type="EMBL" id="KAF2794703.1"/>
    </source>
</evidence>
<name>A0A6A6XF87_9PLEO</name>